<dbReference type="GO" id="GO:0005739">
    <property type="term" value="C:mitochondrion"/>
    <property type="evidence" value="ECO:0007669"/>
    <property type="project" value="UniProtKB-SubCell"/>
</dbReference>
<keyword evidence="3" id="KW-0863">Zinc-finger</keyword>
<dbReference type="GO" id="GO:0008270">
    <property type="term" value="F:zinc ion binding"/>
    <property type="evidence" value="ECO:0007669"/>
    <property type="project" value="UniProtKB-KW"/>
</dbReference>
<protein>
    <recommendedName>
        <fullName evidence="5">CCHC-type domain-containing protein</fullName>
    </recommendedName>
</protein>
<feature type="domain" description="CCHC-type" evidence="5">
    <location>
        <begin position="317"/>
        <end position="332"/>
    </location>
</feature>
<keyword evidence="6" id="KW-1185">Reference proteome</keyword>
<evidence type="ECO:0000259" key="5">
    <source>
        <dbReference type="PROSITE" id="PS50158"/>
    </source>
</evidence>
<feature type="compositionally biased region" description="Basic and acidic residues" evidence="4">
    <location>
        <begin position="1"/>
        <end position="18"/>
    </location>
</feature>
<dbReference type="AlphaFoldDB" id="A0AAF3FE30"/>
<dbReference type="PROSITE" id="PS50158">
    <property type="entry name" value="ZF_CCHC"/>
    <property type="match status" value="2"/>
</dbReference>
<evidence type="ECO:0000313" key="7">
    <source>
        <dbReference type="WBParaSite" id="MBELARI_LOCUS5274"/>
    </source>
</evidence>
<dbReference type="InterPro" id="IPR036875">
    <property type="entry name" value="Znf_CCHC_sf"/>
</dbReference>
<dbReference type="SUPFAM" id="SSF57756">
    <property type="entry name" value="Retrovirus zinc finger-like domains"/>
    <property type="match status" value="2"/>
</dbReference>
<name>A0AAF3FE30_9BILA</name>
<dbReference type="Pfam" id="PF05047">
    <property type="entry name" value="L51_S25_CI-B8"/>
    <property type="match status" value="1"/>
</dbReference>
<evidence type="ECO:0000256" key="1">
    <source>
        <dbReference type="ARBA" id="ARBA00004173"/>
    </source>
</evidence>
<feature type="compositionally biased region" description="Basic and acidic residues" evidence="4">
    <location>
        <begin position="149"/>
        <end position="158"/>
    </location>
</feature>
<dbReference type="PANTHER" id="PTHR46242:SF1">
    <property type="entry name" value="ZINC FINGER CCHC DOMAIN-CONTAINING PROTEIN 9"/>
    <property type="match status" value="1"/>
</dbReference>
<reference evidence="7" key="1">
    <citation type="submission" date="2024-02" db="UniProtKB">
        <authorList>
            <consortium name="WormBaseParasite"/>
        </authorList>
    </citation>
    <scope>IDENTIFICATION</scope>
</reference>
<evidence type="ECO:0000256" key="3">
    <source>
        <dbReference type="PROSITE-ProRule" id="PRU00047"/>
    </source>
</evidence>
<feature type="compositionally biased region" description="Basic and acidic residues" evidence="4">
    <location>
        <begin position="80"/>
        <end position="92"/>
    </location>
</feature>
<keyword evidence="3" id="KW-0862">Zinc</keyword>
<evidence type="ECO:0000256" key="4">
    <source>
        <dbReference type="SAM" id="MobiDB-lite"/>
    </source>
</evidence>
<dbReference type="GO" id="GO:0005730">
    <property type="term" value="C:nucleolus"/>
    <property type="evidence" value="ECO:0007669"/>
    <property type="project" value="TreeGrafter"/>
</dbReference>
<dbReference type="PANTHER" id="PTHR46242">
    <property type="entry name" value="ZINC FINGER CCHC DOMAIN-CONTAINING PROTEIN 9 ZCCHC9"/>
    <property type="match status" value="1"/>
</dbReference>
<dbReference type="InterPro" id="IPR007741">
    <property type="entry name" value="Ribosomal_mL43/mS25/NADH_DH"/>
</dbReference>
<dbReference type="Pfam" id="PF00098">
    <property type="entry name" value="zf-CCHC"/>
    <property type="match status" value="1"/>
</dbReference>
<feature type="compositionally biased region" description="Basic and acidic residues" evidence="4">
    <location>
        <begin position="28"/>
        <end position="39"/>
    </location>
</feature>
<evidence type="ECO:0000313" key="6">
    <source>
        <dbReference type="Proteomes" id="UP000887575"/>
    </source>
</evidence>
<feature type="region of interest" description="Disordered" evidence="4">
    <location>
        <begin position="1"/>
        <end position="199"/>
    </location>
</feature>
<dbReference type="WBParaSite" id="MBELARI_LOCUS5274">
    <property type="protein sequence ID" value="MBELARI_LOCUS5274"/>
    <property type="gene ID" value="MBELARI_LOCUS5274"/>
</dbReference>
<dbReference type="SMART" id="SM00916">
    <property type="entry name" value="L51_S25_CI-B8"/>
    <property type="match status" value="1"/>
</dbReference>
<evidence type="ECO:0000256" key="2">
    <source>
        <dbReference type="ARBA" id="ARBA00023128"/>
    </source>
</evidence>
<dbReference type="GO" id="GO:0003676">
    <property type="term" value="F:nucleic acid binding"/>
    <property type="evidence" value="ECO:0007669"/>
    <property type="project" value="InterPro"/>
</dbReference>
<keyword evidence="3" id="KW-0479">Metal-binding</keyword>
<dbReference type="InterPro" id="IPR001878">
    <property type="entry name" value="Znf_CCHC"/>
</dbReference>
<dbReference type="GO" id="GO:0019899">
    <property type="term" value="F:enzyme binding"/>
    <property type="evidence" value="ECO:0007669"/>
    <property type="project" value="UniProtKB-ARBA"/>
</dbReference>
<dbReference type="InterPro" id="IPR036249">
    <property type="entry name" value="Thioredoxin-like_sf"/>
</dbReference>
<feature type="compositionally biased region" description="Basic and acidic residues" evidence="4">
    <location>
        <begin position="124"/>
        <end position="138"/>
    </location>
</feature>
<keyword evidence="2" id="KW-0496">Mitochondrion</keyword>
<feature type="compositionally biased region" description="Basic residues" evidence="4">
    <location>
        <begin position="54"/>
        <end position="63"/>
    </location>
</feature>
<dbReference type="SMART" id="SM00343">
    <property type="entry name" value="ZnF_C2HC"/>
    <property type="match status" value="4"/>
</dbReference>
<accession>A0AAF3FE30</accession>
<dbReference type="Gene3D" id="3.40.30.10">
    <property type="entry name" value="Glutaredoxin"/>
    <property type="match status" value="1"/>
</dbReference>
<dbReference type="InterPro" id="IPR042246">
    <property type="entry name" value="ZCCHC9"/>
</dbReference>
<dbReference type="Proteomes" id="UP000887575">
    <property type="component" value="Unassembled WGS sequence"/>
</dbReference>
<feature type="compositionally biased region" description="Basic and acidic residues" evidence="4">
    <location>
        <begin position="166"/>
        <end position="199"/>
    </location>
</feature>
<dbReference type="SUPFAM" id="SSF52833">
    <property type="entry name" value="Thioredoxin-like"/>
    <property type="match status" value="1"/>
</dbReference>
<feature type="compositionally biased region" description="Basic and acidic residues" evidence="4">
    <location>
        <begin position="101"/>
        <end position="112"/>
    </location>
</feature>
<proteinExistence type="predicted"/>
<organism evidence="6 7">
    <name type="scientific">Mesorhabditis belari</name>
    <dbReference type="NCBI Taxonomy" id="2138241"/>
    <lineage>
        <taxon>Eukaryota</taxon>
        <taxon>Metazoa</taxon>
        <taxon>Ecdysozoa</taxon>
        <taxon>Nematoda</taxon>
        <taxon>Chromadorea</taxon>
        <taxon>Rhabditida</taxon>
        <taxon>Rhabditina</taxon>
        <taxon>Rhabditomorpha</taxon>
        <taxon>Rhabditoidea</taxon>
        <taxon>Rhabditidae</taxon>
        <taxon>Mesorhabditinae</taxon>
        <taxon>Mesorhabditis</taxon>
    </lineage>
</organism>
<feature type="domain" description="CCHC-type" evidence="5">
    <location>
        <begin position="369"/>
        <end position="384"/>
    </location>
</feature>
<comment type="subcellular location">
    <subcellularLocation>
        <location evidence="1">Mitochondrion</location>
    </subcellularLocation>
</comment>
<sequence>MSAVDLDQKPKFDSESTSKKLKKKNVKTKPELPKAENKTKVKSISNGLSDKSKMKTKKKKKLAKPALEMDQVPGTKHKVKAEADASSKETKPKRVKKRKLDAKSEVKEKQPEEDSFIMINKKPRLLEKAVKSEKADVKPKKKQLQQKALKSEEQEAVKPKKQKLQQKADQEKSESKPKKKQLQEKDDQEKTEVEPKEERQKFSYTNILKKLSTVTGEEEAVSLIKQDIEKGELGLKDIGNVIRKWRQAKQRKDLPRPDLKELFAYEGTLSDLKELVTGFVNNGLLHPMAAGRIVSKWKMREGRRVRRQIQKKNTRVCLRCRESGHKINECPKMTNQEGVDICFKCGSTEHAIYKCPRKDKVQGFPYATCFICKEQGHLSKDCDKNEKGIYPDGGCCNICFSKFHLIRDCPQRLSSSGATVGEDMEKAIRKPINRSVDEDNFEFETDKKDAEEVAEHQTFPKKSIKKGNMKKMPSLPRVDRIKTIYSARKALNYGFRFTDFVKQPAFNGVSRFIPQMHRITFRFCKQSEDSVGMRNFIESRLVSLAQEHPYLVIYAQPIRNTTPTIRAEYGNGRIVHLSSSGLPLEQIEKDVQLMISRSGLPVVKFEGRQTASVPSIQGEWTPFTWQPARMTNAELMDEEFSKHKSVKQTVSDFVLEHGRHFQK</sequence>
<dbReference type="Gene3D" id="4.10.60.10">
    <property type="entry name" value="Zinc finger, CCHC-type"/>
    <property type="match status" value="2"/>
</dbReference>